<dbReference type="NCBIfam" id="TIGR01462">
    <property type="entry name" value="greA"/>
    <property type="match status" value="1"/>
</dbReference>
<sequence length="160" mass="17433">MAKISYYTEEGLNRLKAELVELKTKGRTAIAHQIAEARDKGDLSENAEYDAAKDAQGLHELKISKLEEVLSNARVLDESTIDTSLVSILSKVKIKNTKSGAEMLYTLVSEEEADLKAGRISVGSPIGKGLLGKRVGDTAEIKVPAGVLEFKVMEIARQFE</sequence>
<dbReference type="GO" id="GO:0032784">
    <property type="term" value="P:regulation of DNA-templated transcription elongation"/>
    <property type="evidence" value="ECO:0007669"/>
    <property type="project" value="UniProtKB-UniRule"/>
</dbReference>
<evidence type="ECO:0000256" key="5">
    <source>
        <dbReference type="ARBA" id="ARBA00023163"/>
    </source>
</evidence>
<accession>A0A2K8Z766</accession>
<dbReference type="GO" id="GO:0006354">
    <property type="term" value="P:DNA-templated transcription elongation"/>
    <property type="evidence" value="ECO:0007669"/>
    <property type="project" value="TreeGrafter"/>
</dbReference>
<dbReference type="AlphaFoldDB" id="A0A2K8Z766"/>
<evidence type="ECO:0000256" key="3">
    <source>
        <dbReference type="ARBA" id="ARBA00023015"/>
    </source>
</evidence>
<comment type="function">
    <text evidence="6 8 9">Necessary for efficient RNA polymerase transcription elongation past template-encoded arresting sites. The arresting sites in DNA have the property of trapping a certain fraction of elongating RNA polymerases that pass through, resulting in locked ternary complexes. Cleavage of the nascent transcript by cleavage factors such as GreA or GreB allows the resumption of elongation from the new 3'terminus. GreA releases sequences of 2 to 3 nucleotides.</text>
</comment>
<dbReference type="InterPro" id="IPR036953">
    <property type="entry name" value="GreA/GreB_C_sf"/>
</dbReference>
<evidence type="ECO:0000256" key="4">
    <source>
        <dbReference type="ARBA" id="ARBA00023125"/>
    </source>
</evidence>
<proteinExistence type="inferred from homology"/>
<dbReference type="PIRSF" id="PIRSF006092">
    <property type="entry name" value="GreA_GreB"/>
    <property type="match status" value="1"/>
</dbReference>
<dbReference type="Pfam" id="PF03449">
    <property type="entry name" value="GreA_GreB_N"/>
    <property type="match status" value="1"/>
</dbReference>
<dbReference type="RefSeq" id="WP_100992266.1">
    <property type="nucleotide sequence ID" value="NZ_CP025096.1"/>
</dbReference>
<dbReference type="HAMAP" id="MF_00105">
    <property type="entry name" value="GreA_GreB"/>
    <property type="match status" value="1"/>
</dbReference>
<dbReference type="InterPro" id="IPR006359">
    <property type="entry name" value="Tscrpt_elong_fac_GreA"/>
</dbReference>
<evidence type="ECO:0000259" key="10">
    <source>
        <dbReference type="Pfam" id="PF01272"/>
    </source>
</evidence>
<dbReference type="PANTHER" id="PTHR30437">
    <property type="entry name" value="TRANSCRIPTION ELONGATION FACTOR GREA"/>
    <property type="match status" value="1"/>
</dbReference>
<keyword evidence="5 8" id="KW-0804">Transcription</keyword>
<dbReference type="PROSITE" id="PS00830">
    <property type="entry name" value="GREAB_2"/>
    <property type="match status" value="1"/>
</dbReference>
<dbReference type="GO" id="GO:0003677">
    <property type="term" value="F:DNA binding"/>
    <property type="evidence" value="ECO:0007669"/>
    <property type="project" value="UniProtKB-UniRule"/>
</dbReference>
<dbReference type="FunFam" id="1.10.287.180:FF:000001">
    <property type="entry name" value="Transcription elongation factor GreA"/>
    <property type="match status" value="1"/>
</dbReference>
<dbReference type="FunFam" id="3.10.50.30:FF:000001">
    <property type="entry name" value="Transcription elongation factor GreA"/>
    <property type="match status" value="1"/>
</dbReference>
<dbReference type="PROSITE" id="PS00829">
    <property type="entry name" value="GREAB_1"/>
    <property type="match status" value="1"/>
</dbReference>
<keyword evidence="4 8" id="KW-0238">DNA-binding</keyword>
<dbReference type="SUPFAM" id="SSF54534">
    <property type="entry name" value="FKBP-like"/>
    <property type="match status" value="1"/>
</dbReference>
<protein>
    <recommendedName>
        <fullName evidence="2 8">Transcription elongation factor GreA</fullName>
    </recommendedName>
    <alternativeName>
        <fullName evidence="7 8">Transcript cleavage factor GreA</fullName>
    </alternativeName>
</protein>
<keyword evidence="12" id="KW-0251">Elongation factor</keyword>
<name>A0A2K8Z766_9BACT</name>
<evidence type="ECO:0000256" key="7">
    <source>
        <dbReference type="ARBA" id="ARBA00030776"/>
    </source>
</evidence>
<feature type="domain" description="Transcription elongation factor GreA/GreB C-terminal" evidence="10">
    <location>
        <begin position="85"/>
        <end position="156"/>
    </location>
</feature>
<keyword evidence="12" id="KW-0648">Protein biosynthesis</keyword>
<gene>
    <name evidence="8" type="primary">greA</name>
    <name evidence="12" type="ORF">CWM47_30040</name>
</gene>
<comment type="similarity">
    <text evidence="1 8 9">Belongs to the GreA/GreB family.</text>
</comment>
<dbReference type="GO" id="GO:0003746">
    <property type="term" value="F:translation elongation factor activity"/>
    <property type="evidence" value="ECO:0007669"/>
    <property type="project" value="UniProtKB-KW"/>
</dbReference>
<dbReference type="InterPro" id="IPR018151">
    <property type="entry name" value="TF_GreA/GreB_CS"/>
</dbReference>
<evidence type="ECO:0000256" key="1">
    <source>
        <dbReference type="ARBA" id="ARBA00008213"/>
    </source>
</evidence>
<dbReference type="NCBIfam" id="NF001263">
    <property type="entry name" value="PRK00226.1-4"/>
    <property type="match status" value="1"/>
</dbReference>
<dbReference type="OrthoDB" id="9808774at2"/>
<dbReference type="InterPro" id="IPR023459">
    <property type="entry name" value="Tscrpt_elong_fac_GreA/B_fam"/>
</dbReference>
<reference evidence="12 13" key="1">
    <citation type="submission" date="2017-11" db="EMBL/GenBank/DDBJ databases">
        <title>Taxonomic description and genome sequences of Spirosoma HA7 sp. nov., isolated from pollen microhabitat of Corylus avellana.</title>
        <authorList>
            <person name="Ambika Manirajan B."/>
            <person name="Suarez C."/>
            <person name="Ratering S."/>
            <person name="Geissler-Plaum R."/>
            <person name="Cardinale M."/>
            <person name="Sylvia S."/>
        </authorList>
    </citation>
    <scope>NUCLEOTIDE SEQUENCE [LARGE SCALE GENOMIC DNA]</scope>
    <source>
        <strain evidence="12 13">HA7</strain>
    </source>
</reference>
<dbReference type="Pfam" id="PF01272">
    <property type="entry name" value="GreA_GreB"/>
    <property type="match status" value="1"/>
</dbReference>
<keyword evidence="3 8" id="KW-0805">Transcription regulation</keyword>
<dbReference type="InterPro" id="IPR036805">
    <property type="entry name" value="Tscrpt_elong_fac_GreA/B_N_sf"/>
</dbReference>
<dbReference type="InterPro" id="IPR022691">
    <property type="entry name" value="Tscrpt_elong_fac_GreA/B_N"/>
</dbReference>
<evidence type="ECO:0000256" key="6">
    <source>
        <dbReference type="ARBA" id="ARBA00024916"/>
    </source>
</evidence>
<evidence type="ECO:0000313" key="13">
    <source>
        <dbReference type="Proteomes" id="UP000232883"/>
    </source>
</evidence>
<dbReference type="SUPFAM" id="SSF46557">
    <property type="entry name" value="GreA transcript cleavage protein, N-terminal domain"/>
    <property type="match status" value="1"/>
</dbReference>
<dbReference type="GO" id="GO:0070063">
    <property type="term" value="F:RNA polymerase binding"/>
    <property type="evidence" value="ECO:0007669"/>
    <property type="project" value="InterPro"/>
</dbReference>
<evidence type="ECO:0000256" key="9">
    <source>
        <dbReference type="RuleBase" id="RU000556"/>
    </source>
</evidence>
<dbReference type="EMBL" id="CP025096">
    <property type="protein sequence ID" value="AUD05713.1"/>
    <property type="molecule type" value="Genomic_DNA"/>
</dbReference>
<evidence type="ECO:0000256" key="8">
    <source>
        <dbReference type="HAMAP-Rule" id="MF_00105"/>
    </source>
</evidence>
<dbReference type="InterPro" id="IPR001437">
    <property type="entry name" value="Tscrpt_elong_fac_GreA/B_C"/>
</dbReference>
<dbReference type="Gene3D" id="1.10.287.180">
    <property type="entry name" value="Transcription elongation factor, GreA/GreB, N-terminal domain"/>
    <property type="match status" value="1"/>
</dbReference>
<feature type="domain" description="Transcription elongation factor GreA/GreB N-terminal" evidence="11">
    <location>
        <begin position="6"/>
        <end position="75"/>
    </location>
</feature>
<keyword evidence="13" id="KW-1185">Reference proteome</keyword>
<evidence type="ECO:0000256" key="2">
    <source>
        <dbReference type="ARBA" id="ARBA00013729"/>
    </source>
</evidence>
<dbReference type="InterPro" id="IPR028624">
    <property type="entry name" value="Tscrpt_elong_fac_GreA/B"/>
</dbReference>
<dbReference type="Proteomes" id="UP000232883">
    <property type="component" value="Chromosome"/>
</dbReference>
<dbReference type="KEGG" id="spir:CWM47_30040"/>
<evidence type="ECO:0000259" key="11">
    <source>
        <dbReference type="Pfam" id="PF03449"/>
    </source>
</evidence>
<evidence type="ECO:0000313" key="12">
    <source>
        <dbReference type="EMBL" id="AUD05713.1"/>
    </source>
</evidence>
<dbReference type="Gene3D" id="3.10.50.30">
    <property type="entry name" value="Transcription elongation factor, GreA/GreB, C-terminal domain"/>
    <property type="match status" value="1"/>
</dbReference>
<dbReference type="PANTHER" id="PTHR30437:SF4">
    <property type="entry name" value="TRANSCRIPTION ELONGATION FACTOR GREA"/>
    <property type="match status" value="1"/>
</dbReference>
<organism evidence="12 13">
    <name type="scientific">Spirosoma pollinicola</name>
    <dbReference type="NCBI Taxonomy" id="2057025"/>
    <lineage>
        <taxon>Bacteria</taxon>
        <taxon>Pseudomonadati</taxon>
        <taxon>Bacteroidota</taxon>
        <taxon>Cytophagia</taxon>
        <taxon>Cytophagales</taxon>
        <taxon>Cytophagaceae</taxon>
        <taxon>Spirosoma</taxon>
    </lineage>
</organism>